<dbReference type="AlphaFoldDB" id="A0A918JX47"/>
<proteinExistence type="predicted"/>
<dbReference type="GO" id="GO:0005737">
    <property type="term" value="C:cytoplasm"/>
    <property type="evidence" value="ECO:0007669"/>
    <property type="project" value="TreeGrafter"/>
</dbReference>
<dbReference type="GO" id="GO:0016787">
    <property type="term" value="F:hydrolase activity"/>
    <property type="evidence" value="ECO:0007669"/>
    <property type="project" value="UniProtKB-KW"/>
</dbReference>
<evidence type="ECO:0000259" key="2">
    <source>
        <dbReference type="PROSITE" id="PS51462"/>
    </source>
</evidence>
<gene>
    <name evidence="3" type="ORF">GCM10007384_28000</name>
</gene>
<organism evidence="3 4">
    <name type="scientific">Aquimarina muelleri</name>
    <dbReference type="NCBI Taxonomy" id="279356"/>
    <lineage>
        <taxon>Bacteria</taxon>
        <taxon>Pseudomonadati</taxon>
        <taxon>Bacteroidota</taxon>
        <taxon>Flavobacteriia</taxon>
        <taxon>Flavobacteriales</taxon>
        <taxon>Flavobacteriaceae</taxon>
        <taxon>Aquimarina</taxon>
    </lineage>
</organism>
<evidence type="ECO:0000313" key="4">
    <source>
        <dbReference type="Proteomes" id="UP000601108"/>
    </source>
</evidence>
<protein>
    <submittedName>
        <fullName evidence="3">Nudix hydrolase</fullName>
    </submittedName>
</protein>
<feature type="domain" description="Nudix hydrolase" evidence="2">
    <location>
        <begin position="30"/>
        <end position="172"/>
    </location>
</feature>
<evidence type="ECO:0000256" key="1">
    <source>
        <dbReference type="ARBA" id="ARBA00022801"/>
    </source>
</evidence>
<keyword evidence="1 3" id="KW-0378">Hydrolase</keyword>
<dbReference type="PROSITE" id="PS51462">
    <property type="entry name" value="NUDIX"/>
    <property type="match status" value="1"/>
</dbReference>
<dbReference type="Gene3D" id="3.90.79.10">
    <property type="entry name" value="Nucleoside Triphosphate Pyrophosphohydrolase"/>
    <property type="match status" value="1"/>
</dbReference>
<dbReference type="CDD" id="cd04692">
    <property type="entry name" value="NUDIX_Hydrolase"/>
    <property type="match status" value="1"/>
</dbReference>
<dbReference type="GO" id="GO:0004452">
    <property type="term" value="F:isopentenyl-diphosphate delta-isomerase activity"/>
    <property type="evidence" value="ECO:0007669"/>
    <property type="project" value="TreeGrafter"/>
</dbReference>
<comment type="caution">
    <text evidence="3">The sequence shown here is derived from an EMBL/GenBank/DDBJ whole genome shotgun (WGS) entry which is preliminary data.</text>
</comment>
<sequence>MTDELIDILNEIGKFTGEVRLKSEAHRLGLYHASVHIWFYTKNGEVLLQKRAYNKDTYPDLWDVSVAGHIEAGETPENAAIREIKEEIGLSISKMNLDFIGIYLSKKIPKPNLYDNEFHHIYLSHLEVPITSLLLQKEEVSDTTLTHHNLLKEHLQDSLQSKIYVPHDDSYYNLILNKIINRLQ</sequence>
<dbReference type="PROSITE" id="PS00893">
    <property type="entry name" value="NUDIX_BOX"/>
    <property type="match status" value="1"/>
</dbReference>
<keyword evidence="4" id="KW-1185">Reference proteome</keyword>
<dbReference type="InterPro" id="IPR020084">
    <property type="entry name" value="NUDIX_hydrolase_CS"/>
</dbReference>
<evidence type="ECO:0000313" key="3">
    <source>
        <dbReference type="EMBL" id="GGX25332.1"/>
    </source>
</evidence>
<accession>A0A918JX47</accession>
<dbReference type="PANTHER" id="PTHR10885:SF20">
    <property type="entry name" value="NUDIX HYDROLASE DOMAIN-CONTAINING PROTEIN"/>
    <property type="match status" value="1"/>
</dbReference>
<reference evidence="3 4" key="1">
    <citation type="journal article" date="2014" name="Int. J. Syst. Evol. Microbiol.">
        <title>Complete genome sequence of Corynebacterium casei LMG S-19264T (=DSM 44701T), isolated from a smear-ripened cheese.</title>
        <authorList>
            <consortium name="US DOE Joint Genome Institute (JGI-PGF)"/>
            <person name="Walter F."/>
            <person name="Albersmeier A."/>
            <person name="Kalinowski J."/>
            <person name="Ruckert C."/>
        </authorList>
    </citation>
    <scope>NUCLEOTIDE SEQUENCE [LARGE SCALE GENOMIC DNA]</scope>
    <source>
        <strain evidence="3 4">KCTC 12285</strain>
    </source>
</reference>
<dbReference type="InterPro" id="IPR015797">
    <property type="entry name" value="NUDIX_hydrolase-like_dom_sf"/>
</dbReference>
<dbReference type="RefSeq" id="WP_027414451.1">
    <property type="nucleotide sequence ID" value="NZ_BMWS01000020.1"/>
</dbReference>
<dbReference type="EMBL" id="BMWS01000020">
    <property type="protein sequence ID" value="GGX25332.1"/>
    <property type="molecule type" value="Genomic_DNA"/>
</dbReference>
<dbReference type="SUPFAM" id="SSF55811">
    <property type="entry name" value="Nudix"/>
    <property type="match status" value="1"/>
</dbReference>
<dbReference type="Proteomes" id="UP000601108">
    <property type="component" value="Unassembled WGS sequence"/>
</dbReference>
<dbReference type="InterPro" id="IPR000086">
    <property type="entry name" value="NUDIX_hydrolase_dom"/>
</dbReference>
<dbReference type="GO" id="GO:0009240">
    <property type="term" value="P:isopentenyl diphosphate biosynthetic process"/>
    <property type="evidence" value="ECO:0007669"/>
    <property type="project" value="TreeGrafter"/>
</dbReference>
<name>A0A918JX47_9FLAO</name>
<dbReference type="Pfam" id="PF00293">
    <property type="entry name" value="NUDIX"/>
    <property type="match status" value="1"/>
</dbReference>
<dbReference type="PANTHER" id="PTHR10885">
    <property type="entry name" value="ISOPENTENYL-DIPHOSPHATE DELTA-ISOMERASE"/>
    <property type="match status" value="1"/>
</dbReference>